<dbReference type="PROSITE" id="PS51318">
    <property type="entry name" value="TAT"/>
    <property type="match status" value="1"/>
</dbReference>
<accession>A0ABX0V602</accession>
<comment type="caution">
    <text evidence="2">The sequence shown here is derived from an EMBL/GenBank/DDBJ whole genome shotgun (WGS) entry which is preliminary data.</text>
</comment>
<feature type="chain" id="PRO_5046835931" evidence="1">
    <location>
        <begin position="30"/>
        <end position="123"/>
    </location>
</feature>
<keyword evidence="1" id="KW-0732">Signal</keyword>
<sequence length="123" mass="12649">MLSRRIFLQGAAGALTVLSTGAVAGIARAATVDVVTIDSVETPLATAAEASLAGHRHVRLSGTQLERYNTLKALFGSASGLHVRAHLDHAAQVLLDTALNETGRAIIAPVRRGASIGFVVKAA</sequence>
<feature type="signal peptide" evidence="1">
    <location>
        <begin position="1"/>
        <end position="29"/>
    </location>
</feature>
<organism evidence="2 3">
    <name type="scientific">Pseudochelatococcus lubricantis</name>
    <dbReference type="NCBI Taxonomy" id="1538102"/>
    <lineage>
        <taxon>Bacteria</taxon>
        <taxon>Pseudomonadati</taxon>
        <taxon>Pseudomonadota</taxon>
        <taxon>Alphaproteobacteria</taxon>
        <taxon>Hyphomicrobiales</taxon>
        <taxon>Chelatococcaceae</taxon>
        <taxon>Pseudochelatococcus</taxon>
    </lineage>
</organism>
<evidence type="ECO:0000313" key="3">
    <source>
        <dbReference type="Proteomes" id="UP001429580"/>
    </source>
</evidence>
<dbReference type="RefSeq" id="WP_166955791.1">
    <property type="nucleotide sequence ID" value="NZ_JAASQI010000011.1"/>
</dbReference>
<dbReference type="InterPro" id="IPR006311">
    <property type="entry name" value="TAT_signal"/>
</dbReference>
<proteinExistence type="predicted"/>
<reference evidence="2 3" key="1">
    <citation type="submission" date="2020-03" db="EMBL/GenBank/DDBJ databases">
        <title>Genomic Encyclopedia of Type Strains, Phase IV (KMG-IV): sequencing the most valuable type-strain genomes for metagenomic binning, comparative biology and taxonomic classification.</title>
        <authorList>
            <person name="Goeker M."/>
        </authorList>
    </citation>
    <scope>NUCLEOTIDE SEQUENCE [LARGE SCALE GENOMIC DNA]</scope>
    <source>
        <strain evidence="2 3">DSM 103870</strain>
    </source>
</reference>
<dbReference type="EMBL" id="JAASQI010000011">
    <property type="protein sequence ID" value="NIJ59924.1"/>
    <property type="molecule type" value="Genomic_DNA"/>
</dbReference>
<gene>
    <name evidence="2" type="ORF">FHS82_003785</name>
</gene>
<dbReference type="Proteomes" id="UP001429580">
    <property type="component" value="Unassembled WGS sequence"/>
</dbReference>
<keyword evidence="3" id="KW-1185">Reference proteome</keyword>
<protein>
    <submittedName>
        <fullName evidence="2">Uncharacterized protein</fullName>
    </submittedName>
</protein>
<evidence type="ECO:0000313" key="2">
    <source>
        <dbReference type="EMBL" id="NIJ59924.1"/>
    </source>
</evidence>
<name>A0ABX0V602_9HYPH</name>
<evidence type="ECO:0000256" key="1">
    <source>
        <dbReference type="SAM" id="SignalP"/>
    </source>
</evidence>